<dbReference type="CTD" id="20326183"/>
<feature type="non-terminal residue" evidence="1">
    <location>
        <position position="1"/>
    </location>
</feature>
<dbReference type="RefSeq" id="XP_009177167.1">
    <property type="nucleotide sequence ID" value="XM_009178903.1"/>
</dbReference>
<dbReference type="KEGG" id="ovi:T265_12015"/>
<evidence type="ECO:0000313" key="1">
    <source>
        <dbReference type="EMBL" id="KER19086.1"/>
    </source>
</evidence>
<dbReference type="GeneID" id="20326183"/>
<accession>A0A074YWD9</accession>
<dbReference type="Proteomes" id="UP000054324">
    <property type="component" value="Unassembled WGS sequence"/>
</dbReference>
<protein>
    <submittedName>
        <fullName evidence="1">Uncharacterized protein</fullName>
    </submittedName>
</protein>
<sequence length="68" mass="7853">CSRPDKVARQRLITISATKIWSCARVRGMVVEANSVEMLRQICQCIHFLRCTNTRKQCNDQRQSGRSN</sequence>
<keyword evidence="2" id="KW-1185">Reference proteome</keyword>
<dbReference type="AlphaFoldDB" id="A0A074YWD9"/>
<organism evidence="1 2">
    <name type="scientific">Opisthorchis viverrini</name>
    <name type="common">Southeast Asian liver fluke</name>
    <dbReference type="NCBI Taxonomy" id="6198"/>
    <lineage>
        <taxon>Eukaryota</taxon>
        <taxon>Metazoa</taxon>
        <taxon>Spiralia</taxon>
        <taxon>Lophotrochozoa</taxon>
        <taxon>Platyhelminthes</taxon>
        <taxon>Trematoda</taxon>
        <taxon>Digenea</taxon>
        <taxon>Opisthorchiida</taxon>
        <taxon>Opisthorchiata</taxon>
        <taxon>Opisthorchiidae</taxon>
        <taxon>Opisthorchis</taxon>
    </lineage>
</organism>
<reference evidence="1 2" key="1">
    <citation type="submission" date="2013-11" db="EMBL/GenBank/DDBJ databases">
        <title>Opisthorchis viverrini - life in the bile duct.</title>
        <authorList>
            <person name="Young N.D."/>
            <person name="Nagarajan N."/>
            <person name="Lin S.J."/>
            <person name="Korhonen P.K."/>
            <person name="Jex A.R."/>
            <person name="Hall R.S."/>
            <person name="Safavi-Hemami H."/>
            <person name="Kaewkong W."/>
            <person name="Bertrand D."/>
            <person name="Gao S."/>
            <person name="Seet Q."/>
            <person name="Wongkham S."/>
            <person name="Teh B.T."/>
            <person name="Wongkham C."/>
            <person name="Intapan P.M."/>
            <person name="Maleewong W."/>
            <person name="Yang X."/>
            <person name="Hu M."/>
            <person name="Wang Z."/>
            <person name="Hofmann A."/>
            <person name="Sternberg P.W."/>
            <person name="Tan P."/>
            <person name="Wang J."/>
            <person name="Gasser R.B."/>
        </authorList>
    </citation>
    <scope>NUCLEOTIDE SEQUENCE [LARGE SCALE GENOMIC DNA]</scope>
</reference>
<feature type="non-terminal residue" evidence="1">
    <location>
        <position position="68"/>
    </location>
</feature>
<proteinExistence type="predicted"/>
<name>A0A074YWD9_OPIVI</name>
<evidence type="ECO:0000313" key="2">
    <source>
        <dbReference type="Proteomes" id="UP000054324"/>
    </source>
</evidence>
<dbReference type="EMBL" id="KL597341">
    <property type="protein sequence ID" value="KER19086.1"/>
    <property type="molecule type" value="Genomic_DNA"/>
</dbReference>
<gene>
    <name evidence="1" type="ORF">T265_12015</name>
</gene>